<dbReference type="Pfam" id="PF14479">
    <property type="entry name" value="HeLo"/>
    <property type="match status" value="1"/>
</dbReference>
<evidence type="ECO:0000256" key="1">
    <source>
        <dbReference type="ARBA" id="ARBA00022737"/>
    </source>
</evidence>
<dbReference type="InterPro" id="IPR027417">
    <property type="entry name" value="P-loop_NTPase"/>
</dbReference>
<keyword evidence="1" id="KW-0677">Repeat</keyword>
<gene>
    <name evidence="4" type="ORF">FPOA_06843</name>
</gene>
<feature type="domain" description="Prion-inhibition and propagation HeLo" evidence="2">
    <location>
        <begin position="5"/>
        <end position="189"/>
    </location>
</feature>
<dbReference type="Gene3D" id="1.20.120.1020">
    <property type="entry name" value="Prion-inhibition and propagation, HeLo domain"/>
    <property type="match status" value="1"/>
</dbReference>
<dbReference type="AlphaFoldDB" id="A0A1B8AIT0"/>
<dbReference type="PANTHER" id="PTHR10039">
    <property type="entry name" value="AMELOGENIN"/>
    <property type="match status" value="1"/>
</dbReference>
<dbReference type="SUPFAM" id="SSF52540">
    <property type="entry name" value="P-loop containing nucleoside triphosphate hydrolases"/>
    <property type="match status" value="1"/>
</dbReference>
<comment type="caution">
    <text evidence="4">The sequence shown here is derived from an EMBL/GenBank/DDBJ whole genome shotgun (WGS) entry which is preliminary data.</text>
</comment>
<protein>
    <recommendedName>
        <fullName evidence="6">NACHT domain-containing protein</fullName>
    </recommendedName>
</protein>
<evidence type="ECO:0000259" key="3">
    <source>
        <dbReference type="Pfam" id="PF24883"/>
    </source>
</evidence>
<evidence type="ECO:0000313" key="4">
    <source>
        <dbReference type="EMBL" id="OBS20475.1"/>
    </source>
</evidence>
<evidence type="ECO:0000313" key="5">
    <source>
        <dbReference type="Proteomes" id="UP000091967"/>
    </source>
</evidence>
<sequence length="715" mass="81117">MEVGGFAMGAIALVSLAKDCTELYAMFVSAQELEKDSSSLVTKLDIERNRFFTWSGRVELLHQDENGLVFGNKSTDDLVKRILQIIKDLLTDATRLENMYGVQRVGPAKQSELSVTPKPILESASELQLPQFVRDFRKIKRTFSSYRSSKIDSFSKHFTWVIIDKEKFNKLIYDLSYYNTRLDELVPGSTPFSTAKGHNGTNLSVTVEVSEDNLNRREAAMAARSDAIRARVLNTLWFRWLDDRRLTVKDAHAQTFSWVLDPDVDTESPNHLPTWLQSGSGIYWLYGKAGSGKSTLMKFLHDDERTQKYLKTWAGDSELISISFFFYALGHPEQKSQLGLLRSLLYQILSHDAALAETALPNVWREASRDNEQKHEDLSMPSVAEMVNALKCICKMYRATKKMFFLIDGIDEYEGNDIDIAGFISELGKFSDVKVLVSSRPHPAFFTSFRESPSMDLPRLTEQDIASYVDDTVASHPYMKDLYAMDPNAAHSITRSLVERASGVFLWVVLVCRSVIEGCDEYETTSDLQARVDESPKEIEDLFNHIFESIPPRWGDEATKIMFLMYKNAFGGVQTYIPPISQLVGQLHQKKWNQNASQWKEDYEADVVVSSKLDVLRSQPMDLIGLVKETSMTRLFAIAMWITCTEPSLNFSGQSFNVSIRLLYNKISILVWCCAIFGVNSPPHAMNIDPVKNPVTDISPIYARIASITLLVYFD</sequence>
<dbReference type="Pfam" id="PF24883">
    <property type="entry name" value="NPHP3_N"/>
    <property type="match status" value="1"/>
</dbReference>
<keyword evidence="5" id="KW-1185">Reference proteome</keyword>
<accession>A0A1B8AIT0</accession>
<feature type="domain" description="Nephrocystin 3-like N-terminal" evidence="3">
    <location>
        <begin position="274"/>
        <end position="440"/>
    </location>
</feature>
<dbReference type="EMBL" id="LYXU01000003">
    <property type="protein sequence ID" value="OBS20475.1"/>
    <property type="molecule type" value="Genomic_DNA"/>
</dbReference>
<name>A0A1B8AIT0_FUSPO</name>
<dbReference type="InterPro" id="IPR056884">
    <property type="entry name" value="NPHP3-like_N"/>
</dbReference>
<dbReference type="OMA" id="RIMEGRI"/>
<dbReference type="InterPro" id="IPR029498">
    <property type="entry name" value="HeLo_dom"/>
</dbReference>
<proteinExistence type="predicted"/>
<dbReference type="PANTHER" id="PTHR10039:SF5">
    <property type="entry name" value="NACHT DOMAIN-CONTAINING PROTEIN"/>
    <property type="match status" value="1"/>
</dbReference>
<organism evidence="4 5">
    <name type="scientific">Fusarium poae</name>
    <dbReference type="NCBI Taxonomy" id="36050"/>
    <lineage>
        <taxon>Eukaryota</taxon>
        <taxon>Fungi</taxon>
        <taxon>Dikarya</taxon>
        <taxon>Ascomycota</taxon>
        <taxon>Pezizomycotina</taxon>
        <taxon>Sordariomycetes</taxon>
        <taxon>Hypocreomycetidae</taxon>
        <taxon>Hypocreales</taxon>
        <taxon>Nectriaceae</taxon>
        <taxon>Fusarium</taxon>
    </lineage>
</organism>
<evidence type="ECO:0008006" key="6">
    <source>
        <dbReference type="Google" id="ProtNLM"/>
    </source>
</evidence>
<dbReference type="Gene3D" id="3.40.50.300">
    <property type="entry name" value="P-loop containing nucleotide triphosphate hydrolases"/>
    <property type="match status" value="1"/>
</dbReference>
<dbReference type="Proteomes" id="UP000091967">
    <property type="component" value="Unassembled WGS sequence"/>
</dbReference>
<dbReference type="InterPro" id="IPR038305">
    <property type="entry name" value="HeLo_sf"/>
</dbReference>
<reference evidence="4 5" key="1">
    <citation type="submission" date="2016-06" db="EMBL/GenBank/DDBJ databases">
        <title>Living apart together: crosstalk between the core and supernumerary genomes in a fungal plant pathogen.</title>
        <authorList>
            <person name="Vanheule A."/>
            <person name="Audenaert K."/>
            <person name="Warris S."/>
            <person name="Van De Geest H."/>
            <person name="Schijlen E."/>
            <person name="Hofte M."/>
            <person name="De Saeger S."/>
            <person name="Haesaert G."/>
            <person name="Waalwijk C."/>
            <person name="Van Der Lee T."/>
        </authorList>
    </citation>
    <scope>NUCLEOTIDE SEQUENCE [LARGE SCALE GENOMIC DNA]</scope>
    <source>
        <strain evidence="4 5">2516</strain>
    </source>
</reference>
<dbReference type="STRING" id="36050.A0A1B8AIT0"/>
<evidence type="ECO:0000259" key="2">
    <source>
        <dbReference type="Pfam" id="PF14479"/>
    </source>
</evidence>
<dbReference type="OrthoDB" id="443402at2759"/>